<reference evidence="2" key="1">
    <citation type="submission" date="2014-09" db="EMBL/GenBank/DDBJ databases">
        <authorList>
            <person name="Magalhaes I.L.F."/>
            <person name="Oliveira U."/>
            <person name="Santos F.R."/>
            <person name="Vidigal T.H.D.A."/>
            <person name="Brescovit A.D."/>
            <person name="Santos A.J."/>
        </authorList>
    </citation>
    <scope>NUCLEOTIDE SEQUENCE</scope>
    <source>
        <tissue evidence="2">Shoot tissue taken approximately 20 cm above the soil surface</tissue>
    </source>
</reference>
<dbReference type="PANTHER" id="PTHR47926:SF388">
    <property type="entry name" value="DYW DOMAIN-CONTAINING PROTEIN"/>
    <property type="match status" value="1"/>
</dbReference>
<dbReference type="EMBL" id="GBRH01186084">
    <property type="protein sequence ID" value="JAE11812.1"/>
    <property type="molecule type" value="Transcribed_RNA"/>
</dbReference>
<dbReference type="InterPro" id="IPR046960">
    <property type="entry name" value="PPR_At4g14850-like_plant"/>
</dbReference>
<dbReference type="Pfam" id="PF20430">
    <property type="entry name" value="Eplus_motif"/>
    <property type="match status" value="1"/>
</dbReference>
<dbReference type="PANTHER" id="PTHR47926">
    <property type="entry name" value="PENTATRICOPEPTIDE REPEAT-CONTAINING PROTEIN"/>
    <property type="match status" value="1"/>
</dbReference>
<dbReference type="InterPro" id="IPR011990">
    <property type="entry name" value="TPR-like_helical_dom_sf"/>
</dbReference>
<name>A0A0A9FHI3_ARUDO</name>
<evidence type="ECO:0000256" key="1">
    <source>
        <dbReference type="SAM" id="MobiDB-lite"/>
    </source>
</evidence>
<dbReference type="Gene3D" id="1.25.40.10">
    <property type="entry name" value="Tetratricopeptide repeat domain"/>
    <property type="match status" value="1"/>
</dbReference>
<sequence>MEHYASIVSMLGQSGYIAEACEFVERMPVEPSIDVWESLMNTCRLNGSLELGDRCAQIIDHLDSLRQNEQSKMGLFPVNASDLAKEKERKKASAAEARSKVHEYRAGDRSHPDTPKIYEELRYLAAHMKEAGYVADT</sequence>
<dbReference type="GO" id="GO:0003723">
    <property type="term" value="F:RNA binding"/>
    <property type="evidence" value="ECO:0007669"/>
    <property type="project" value="InterPro"/>
</dbReference>
<reference evidence="2" key="2">
    <citation type="journal article" date="2015" name="Data Brief">
        <title>Shoot transcriptome of the giant reed, Arundo donax.</title>
        <authorList>
            <person name="Barrero R.A."/>
            <person name="Guerrero F.D."/>
            <person name="Moolhuijzen P."/>
            <person name="Goolsby J.A."/>
            <person name="Tidwell J."/>
            <person name="Bellgard S.E."/>
            <person name="Bellgard M.I."/>
        </authorList>
    </citation>
    <scope>NUCLEOTIDE SEQUENCE</scope>
    <source>
        <tissue evidence="2">Shoot tissue taken approximately 20 cm above the soil surface</tissue>
    </source>
</reference>
<dbReference type="GO" id="GO:0009451">
    <property type="term" value="P:RNA modification"/>
    <property type="evidence" value="ECO:0007669"/>
    <property type="project" value="InterPro"/>
</dbReference>
<evidence type="ECO:0008006" key="3">
    <source>
        <dbReference type="Google" id="ProtNLM"/>
    </source>
</evidence>
<accession>A0A0A9FHI3</accession>
<proteinExistence type="predicted"/>
<dbReference type="AlphaFoldDB" id="A0A0A9FHI3"/>
<organism evidence="2">
    <name type="scientific">Arundo donax</name>
    <name type="common">Giant reed</name>
    <name type="synonym">Donax arundinaceus</name>
    <dbReference type="NCBI Taxonomy" id="35708"/>
    <lineage>
        <taxon>Eukaryota</taxon>
        <taxon>Viridiplantae</taxon>
        <taxon>Streptophyta</taxon>
        <taxon>Embryophyta</taxon>
        <taxon>Tracheophyta</taxon>
        <taxon>Spermatophyta</taxon>
        <taxon>Magnoliopsida</taxon>
        <taxon>Liliopsida</taxon>
        <taxon>Poales</taxon>
        <taxon>Poaceae</taxon>
        <taxon>PACMAD clade</taxon>
        <taxon>Arundinoideae</taxon>
        <taxon>Arundineae</taxon>
        <taxon>Arundo</taxon>
    </lineage>
</organism>
<dbReference type="InterPro" id="IPR046849">
    <property type="entry name" value="E2_motif"/>
</dbReference>
<evidence type="ECO:0000313" key="2">
    <source>
        <dbReference type="EMBL" id="JAE11812.1"/>
    </source>
</evidence>
<protein>
    <recommendedName>
        <fullName evidence="3">Pentatricopeptide repeat-containing protein</fullName>
    </recommendedName>
</protein>
<feature type="region of interest" description="Disordered" evidence="1">
    <location>
        <begin position="86"/>
        <end position="113"/>
    </location>
</feature>